<accession>A0A323UV98</accession>
<dbReference type="AlphaFoldDB" id="A0A323UV98"/>
<protein>
    <submittedName>
        <fullName evidence="1">Uncharacterized protein</fullName>
    </submittedName>
</protein>
<gene>
    <name evidence="1" type="ORF">DNK49_12445</name>
</gene>
<name>A0A323UV98_9RHOO</name>
<dbReference type="EMBL" id="QKOE01000008">
    <property type="protein sequence ID" value="PZA16131.1"/>
    <property type="molecule type" value="Genomic_DNA"/>
</dbReference>
<sequence>MASELAELPVDAELTVGGPNEQVTIALANGQGYDIGGVRYCRTEHGLEWTTLIVAHKTPDRHLLSIQVSCEAMNTAVRLPSPKKPYFIRQALDRLGGGMDGDIPVTDRAFVLSEGEAGIAAALMKGLAKNKLPIIYVSAGFDGTLLVNPNELAQYESPRVPWRPVGLSQVAIAA</sequence>
<proteinExistence type="predicted"/>
<keyword evidence="2" id="KW-1185">Reference proteome</keyword>
<reference evidence="1 2" key="1">
    <citation type="submission" date="2018-06" db="EMBL/GenBank/DDBJ databases">
        <title>Azoarcus communis strain SWub3 genome.</title>
        <authorList>
            <person name="Zorraquino Salvo V."/>
            <person name="Toubiana D."/>
            <person name="Blumwald E."/>
        </authorList>
    </citation>
    <scope>NUCLEOTIDE SEQUENCE [LARGE SCALE GENOMIC DNA]</scope>
    <source>
        <strain evidence="1 2">SWub3</strain>
    </source>
</reference>
<evidence type="ECO:0000313" key="1">
    <source>
        <dbReference type="EMBL" id="PZA16131.1"/>
    </source>
</evidence>
<organism evidence="1 2">
    <name type="scientific">Parazoarcus communis SWub3 = DSM 12120</name>
    <dbReference type="NCBI Taxonomy" id="1121029"/>
    <lineage>
        <taxon>Bacteria</taxon>
        <taxon>Pseudomonadati</taxon>
        <taxon>Pseudomonadota</taxon>
        <taxon>Betaproteobacteria</taxon>
        <taxon>Rhodocyclales</taxon>
        <taxon>Zoogloeaceae</taxon>
        <taxon>Parazoarcus</taxon>
    </lineage>
</organism>
<comment type="caution">
    <text evidence="1">The sequence shown here is derived from an EMBL/GenBank/DDBJ whole genome shotgun (WGS) entry which is preliminary data.</text>
</comment>
<evidence type="ECO:0000313" key="2">
    <source>
        <dbReference type="Proteomes" id="UP000248259"/>
    </source>
</evidence>
<dbReference type="RefSeq" id="WP_110525012.1">
    <property type="nucleotide sequence ID" value="NZ_QKOE01000008.1"/>
</dbReference>
<dbReference type="OrthoDB" id="6057646at2"/>
<dbReference type="Proteomes" id="UP000248259">
    <property type="component" value="Unassembled WGS sequence"/>
</dbReference>